<gene>
    <name evidence="1" type="ORF">M0638_17800</name>
</gene>
<accession>A0A9X1Y998</accession>
<dbReference type="GO" id="GO:0016787">
    <property type="term" value="F:hydrolase activity"/>
    <property type="evidence" value="ECO:0007669"/>
    <property type="project" value="UniProtKB-KW"/>
</dbReference>
<dbReference type="AlphaFoldDB" id="A0A9X1Y998"/>
<keyword evidence="1" id="KW-0378">Hydrolase</keyword>
<dbReference type="RefSeq" id="WP_248668350.1">
    <property type="nucleotide sequence ID" value="NZ_JALPRX010000078.1"/>
</dbReference>
<reference evidence="1" key="1">
    <citation type="submission" date="2022-04" db="EMBL/GenBank/DDBJ databases">
        <title>Roseomonas acroporae sp. nov., isolated from coral Acropora digitifera.</title>
        <authorList>
            <person name="Sun H."/>
        </authorList>
    </citation>
    <scope>NUCLEOTIDE SEQUENCE</scope>
    <source>
        <strain evidence="1">NAR14</strain>
    </source>
</reference>
<proteinExistence type="predicted"/>
<evidence type="ECO:0000313" key="1">
    <source>
        <dbReference type="EMBL" id="MCK8786234.1"/>
    </source>
</evidence>
<comment type="caution">
    <text evidence="1">The sequence shown here is derived from an EMBL/GenBank/DDBJ whole genome shotgun (WGS) entry which is preliminary data.</text>
</comment>
<name>A0A9X1Y998_9PROT</name>
<protein>
    <submittedName>
        <fullName evidence="1">Alpha/beta hydrolase</fullName>
    </submittedName>
</protein>
<dbReference type="PANTHER" id="PTHR37946">
    <property type="entry name" value="SLL1969 PROTEIN"/>
    <property type="match status" value="1"/>
</dbReference>
<dbReference type="PANTHER" id="PTHR37946:SF1">
    <property type="entry name" value="SLL1969 PROTEIN"/>
    <property type="match status" value="1"/>
</dbReference>
<keyword evidence="2" id="KW-1185">Reference proteome</keyword>
<dbReference type="EMBL" id="JALPRX010000078">
    <property type="protein sequence ID" value="MCK8786234.1"/>
    <property type="molecule type" value="Genomic_DNA"/>
</dbReference>
<organism evidence="1 2">
    <name type="scientific">Roseomonas acroporae</name>
    <dbReference type="NCBI Taxonomy" id="2937791"/>
    <lineage>
        <taxon>Bacteria</taxon>
        <taxon>Pseudomonadati</taxon>
        <taxon>Pseudomonadota</taxon>
        <taxon>Alphaproteobacteria</taxon>
        <taxon>Acetobacterales</taxon>
        <taxon>Roseomonadaceae</taxon>
        <taxon>Roseomonas</taxon>
    </lineage>
</organism>
<sequence>MSAAAPAPGEASGPAPVPGGPGRVLLLHGIARRAASMARMERALREAGHATLNLDYDARHAPLETLAEDVARRAAAFLHAGAGPLHVVAHSMGGLLARALITRRRPAGLGRVVMLGTPNGGSEVADLLCRNALYRRVFGPAGAQLVTRPDESLRALLGPVDYELGVIAGDRSLDPLASWLLLPGPDDGRVCVERTRVAGMADHIVLHATHPLMMRNAEVIRQTLHFLRHGRFDRAAR</sequence>
<dbReference type="Proteomes" id="UP001139516">
    <property type="component" value="Unassembled WGS sequence"/>
</dbReference>
<evidence type="ECO:0000313" key="2">
    <source>
        <dbReference type="Proteomes" id="UP001139516"/>
    </source>
</evidence>
<dbReference type="InterPro" id="IPR029058">
    <property type="entry name" value="AB_hydrolase_fold"/>
</dbReference>
<dbReference type="Gene3D" id="3.40.50.1820">
    <property type="entry name" value="alpha/beta hydrolase"/>
    <property type="match status" value="1"/>
</dbReference>
<dbReference type="SUPFAM" id="SSF53474">
    <property type="entry name" value="alpha/beta-Hydrolases"/>
    <property type="match status" value="1"/>
</dbReference>